<accession>A0A511DPD6</accession>
<keyword evidence="10" id="KW-1185">Reference proteome</keyword>
<keyword evidence="7" id="KW-0472">Membrane</keyword>
<organism evidence="9 10">
    <name type="scientific">Pseudonocardia sulfidoxydans NBRC 16205</name>
    <dbReference type="NCBI Taxonomy" id="1223511"/>
    <lineage>
        <taxon>Bacteria</taxon>
        <taxon>Bacillati</taxon>
        <taxon>Actinomycetota</taxon>
        <taxon>Actinomycetes</taxon>
        <taxon>Pseudonocardiales</taxon>
        <taxon>Pseudonocardiaceae</taxon>
        <taxon>Pseudonocardia</taxon>
    </lineage>
</organism>
<dbReference type="InterPro" id="IPR003593">
    <property type="entry name" value="AAA+_ATPase"/>
</dbReference>
<dbReference type="PANTHER" id="PTHR43790:SF3">
    <property type="entry name" value="D-ALLOSE IMPORT ATP-BINDING PROTEIN ALSA-RELATED"/>
    <property type="match status" value="1"/>
</dbReference>
<gene>
    <name evidence="9" type="primary">rbsA</name>
    <name evidence="9" type="ORF">PSU4_38720</name>
</gene>
<dbReference type="AlphaFoldDB" id="A0A511DPD6"/>
<evidence type="ECO:0000256" key="4">
    <source>
        <dbReference type="ARBA" id="ARBA00022741"/>
    </source>
</evidence>
<protein>
    <submittedName>
        <fullName evidence="9">ABC transporter ATP-binding protein</fullName>
    </submittedName>
</protein>
<keyword evidence="4" id="KW-0547">Nucleotide-binding</keyword>
<dbReference type="CDD" id="cd03216">
    <property type="entry name" value="ABC_Carb_Monos_I"/>
    <property type="match status" value="1"/>
</dbReference>
<dbReference type="RefSeq" id="WP_147110259.1">
    <property type="nucleotide sequence ID" value="NZ_BJVJ01000042.1"/>
</dbReference>
<proteinExistence type="predicted"/>
<dbReference type="EMBL" id="BJVJ01000042">
    <property type="protein sequence ID" value="GEL24918.1"/>
    <property type="molecule type" value="Genomic_DNA"/>
</dbReference>
<keyword evidence="3" id="KW-0762">Sugar transport</keyword>
<keyword evidence="1" id="KW-0813">Transport</keyword>
<dbReference type="Proteomes" id="UP000321685">
    <property type="component" value="Unassembled WGS sequence"/>
</dbReference>
<evidence type="ECO:0000313" key="9">
    <source>
        <dbReference type="EMBL" id="GEL24918.1"/>
    </source>
</evidence>
<dbReference type="Pfam" id="PF00005">
    <property type="entry name" value="ABC_tran"/>
    <property type="match status" value="2"/>
</dbReference>
<sequence length="505" mass="53246">MSDVLQVTDLTVRFGSTTALDGVTLTLRGGEVHGLLGHNGSGKSTLIKTFAGVNTPESGAITSNGEKLALPVSPTAARASGLAFVHQGLGLAEDLSVLENIAVVAFDTGRAGQIRWGHEARKAREELARFGVSIRLDTLVRDLPPVEQAIVAIVRALASVEGPPGGRLLVLDEPTVYLPRDQVQRLFDAVRGFVAGGDAVLFVSHRIDEVLTLTDTISVLRGGRLVATEPTDALDERRVVGLIVGRELAAVAPDTHQATGEVAATFDDVSGAVLRGISFTVARGEILGVTGLAGSGFDELPYVLAGALPGSGTVAIGDRRIDVAGLDPRGAIAAGIVLIPADRARLGVIGEVSIRENVALPRMRRFFRGGLLREGEERDWVRRLVDGSGVLHGGVDREMNTLSGGNQQKTVLAKWLAGDPDLILLHEPTQGVDVGGRFDIYRRLREAADRGAAVVAAGESPEELAELCDRVLIVKDGVLFGELRGARVDKHTIVDATLSETPLPL</sequence>
<evidence type="ECO:0000256" key="2">
    <source>
        <dbReference type="ARBA" id="ARBA00022475"/>
    </source>
</evidence>
<dbReference type="SMART" id="SM00382">
    <property type="entry name" value="AAA"/>
    <property type="match status" value="2"/>
</dbReference>
<evidence type="ECO:0000256" key="7">
    <source>
        <dbReference type="ARBA" id="ARBA00023136"/>
    </source>
</evidence>
<evidence type="ECO:0000256" key="6">
    <source>
        <dbReference type="ARBA" id="ARBA00022967"/>
    </source>
</evidence>
<keyword evidence="2" id="KW-1003">Cell membrane</keyword>
<dbReference type="Gene3D" id="3.40.50.300">
    <property type="entry name" value="P-loop containing nucleotide triphosphate hydrolases"/>
    <property type="match status" value="2"/>
</dbReference>
<dbReference type="SUPFAM" id="SSF52540">
    <property type="entry name" value="P-loop containing nucleoside triphosphate hydrolases"/>
    <property type="match status" value="2"/>
</dbReference>
<keyword evidence="6" id="KW-1278">Translocase</keyword>
<dbReference type="CDD" id="cd03215">
    <property type="entry name" value="ABC_Carb_Monos_II"/>
    <property type="match status" value="1"/>
</dbReference>
<evidence type="ECO:0000256" key="5">
    <source>
        <dbReference type="ARBA" id="ARBA00022840"/>
    </source>
</evidence>
<dbReference type="GO" id="GO:0016887">
    <property type="term" value="F:ATP hydrolysis activity"/>
    <property type="evidence" value="ECO:0007669"/>
    <property type="project" value="InterPro"/>
</dbReference>
<evidence type="ECO:0000256" key="1">
    <source>
        <dbReference type="ARBA" id="ARBA00022448"/>
    </source>
</evidence>
<keyword evidence="5 9" id="KW-0067">ATP-binding</keyword>
<dbReference type="PROSITE" id="PS50893">
    <property type="entry name" value="ABC_TRANSPORTER_2"/>
    <property type="match status" value="1"/>
</dbReference>
<feature type="domain" description="ABC transporter" evidence="8">
    <location>
        <begin position="5"/>
        <end position="501"/>
    </location>
</feature>
<evidence type="ECO:0000259" key="8">
    <source>
        <dbReference type="PROSITE" id="PS50893"/>
    </source>
</evidence>
<dbReference type="GO" id="GO:0005524">
    <property type="term" value="F:ATP binding"/>
    <property type="evidence" value="ECO:0007669"/>
    <property type="project" value="UniProtKB-KW"/>
</dbReference>
<comment type="caution">
    <text evidence="9">The sequence shown here is derived from an EMBL/GenBank/DDBJ whole genome shotgun (WGS) entry which is preliminary data.</text>
</comment>
<reference evidence="9 10" key="1">
    <citation type="submission" date="2019-07" db="EMBL/GenBank/DDBJ databases">
        <title>Whole genome shotgun sequence of Pseudonocardia sulfidoxydans NBRC 16205.</title>
        <authorList>
            <person name="Hosoyama A."/>
            <person name="Uohara A."/>
            <person name="Ohji S."/>
            <person name="Ichikawa N."/>
        </authorList>
    </citation>
    <scope>NUCLEOTIDE SEQUENCE [LARGE SCALE GENOMIC DNA]</scope>
    <source>
        <strain evidence="9 10">NBRC 16205</strain>
    </source>
</reference>
<dbReference type="InterPro" id="IPR003439">
    <property type="entry name" value="ABC_transporter-like_ATP-bd"/>
</dbReference>
<dbReference type="OrthoDB" id="39350at2"/>
<dbReference type="InterPro" id="IPR027417">
    <property type="entry name" value="P-loop_NTPase"/>
</dbReference>
<evidence type="ECO:0000313" key="10">
    <source>
        <dbReference type="Proteomes" id="UP000321685"/>
    </source>
</evidence>
<dbReference type="PANTHER" id="PTHR43790">
    <property type="entry name" value="CARBOHYDRATE TRANSPORT ATP-BINDING PROTEIN MG119-RELATED"/>
    <property type="match status" value="1"/>
</dbReference>
<evidence type="ECO:0000256" key="3">
    <source>
        <dbReference type="ARBA" id="ARBA00022597"/>
    </source>
</evidence>
<name>A0A511DPD6_9PSEU</name>
<dbReference type="InterPro" id="IPR050107">
    <property type="entry name" value="ABC_carbohydrate_import_ATPase"/>
</dbReference>